<evidence type="ECO:0000256" key="4">
    <source>
        <dbReference type="ARBA" id="ARBA00023163"/>
    </source>
</evidence>
<evidence type="ECO:0000256" key="5">
    <source>
        <dbReference type="ARBA" id="ARBA00023242"/>
    </source>
</evidence>
<evidence type="ECO:0000256" key="3">
    <source>
        <dbReference type="ARBA" id="ARBA00023015"/>
    </source>
</evidence>
<keyword evidence="4 6" id="KW-0804">Transcription</keyword>
<evidence type="ECO:0000313" key="7">
    <source>
        <dbReference type="EMBL" id="OMJ81692.1"/>
    </source>
</evidence>
<comment type="similarity">
    <text evidence="2 6">Belongs to the Mediator complex subunit 10 family.</text>
</comment>
<dbReference type="Proteomes" id="UP000187209">
    <property type="component" value="Unassembled WGS sequence"/>
</dbReference>
<evidence type="ECO:0000256" key="1">
    <source>
        <dbReference type="ARBA" id="ARBA00004123"/>
    </source>
</evidence>
<name>A0A1R2BY08_9CILI</name>
<keyword evidence="5 6" id="KW-0539">Nucleus</keyword>
<evidence type="ECO:0000256" key="6">
    <source>
        <dbReference type="RuleBase" id="RU364146"/>
    </source>
</evidence>
<comment type="subcellular location">
    <subcellularLocation>
        <location evidence="1 6">Nucleus</location>
    </subcellularLocation>
</comment>
<reference evidence="7 8" key="1">
    <citation type="submission" date="2016-11" db="EMBL/GenBank/DDBJ databases">
        <title>The macronuclear genome of Stentor coeruleus: a giant cell with tiny introns.</title>
        <authorList>
            <person name="Slabodnick M."/>
            <person name="Ruby J.G."/>
            <person name="Reiff S.B."/>
            <person name="Swart E.C."/>
            <person name="Gosai S."/>
            <person name="Prabakaran S."/>
            <person name="Witkowska E."/>
            <person name="Larue G.E."/>
            <person name="Fisher S."/>
            <person name="Freeman R.M."/>
            <person name="Gunawardena J."/>
            <person name="Chu W."/>
            <person name="Stover N.A."/>
            <person name="Gregory B.D."/>
            <person name="Nowacki M."/>
            <person name="Derisi J."/>
            <person name="Roy S.W."/>
            <person name="Marshall W.F."/>
            <person name="Sood P."/>
        </authorList>
    </citation>
    <scope>NUCLEOTIDE SEQUENCE [LARGE SCALE GENOMIC DNA]</scope>
    <source>
        <strain evidence="7">WM001</strain>
    </source>
</reference>
<dbReference type="Pfam" id="PF09748">
    <property type="entry name" value="Med10"/>
    <property type="match status" value="1"/>
</dbReference>
<proteinExistence type="inferred from homology"/>
<dbReference type="AlphaFoldDB" id="A0A1R2BY08"/>
<protein>
    <recommendedName>
        <fullName evidence="6">Mediator of RNA polymerase II transcription subunit 10</fullName>
    </recommendedName>
    <alternativeName>
        <fullName evidence="6">Mediator complex subunit 10</fullName>
    </alternativeName>
</protein>
<dbReference type="InterPro" id="IPR019145">
    <property type="entry name" value="Mediator_Med10"/>
</dbReference>
<comment type="caution">
    <text evidence="7">The sequence shown here is derived from an EMBL/GenBank/DDBJ whole genome shotgun (WGS) entry which is preliminary data.</text>
</comment>
<dbReference type="EMBL" id="MPUH01000370">
    <property type="protein sequence ID" value="OMJ81692.1"/>
    <property type="molecule type" value="Genomic_DNA"/>
</dbReference>
<dbReference type="GO" id="GO:0016592">
    <property type="term" value="C:mediator complex"/>
    <property type="evidence" value="ECO:0007669"/>
    <property type="project" value="InterPro"/>
</dbReference>
<keyword evidence="6" id="KW-0010">Activator</keyword>
<accession>A0A1R2BY08</accession>
<evidence type="ECO:0000313" key="8">
    <source>
        <dbReference type="Proteomes" id="UP000187209"/>
    </source>
</evidence>
<comment type="function">
    <text evidence="6">Component of the Mediator complex, a coactivator involved in the regulated transcription of nearly all RNA polymerase II-dependent genes. Mediator functions as a bridge to convey information from gene-specific regulatory proteins to the basal RNA polymerase II transcription machinery. Mediator is recruited to promoters by direct interactions with regulatory proteins and serves as a scaffold for the assembly of a functional preinitiation complex with RNA polymerase II and the general transcription factors.</text>
</comment>
<organism evidence="7 8">
    <name type="scientific">Stentor coeruleus</name>
    <dbReference type="NCBI Taxonomy" id="5963"/>
    <lineage>
        <taxon>Eukaryota</taxon>
        <taxon>Sar</taxon>
        <taxon>Alveolata</taxon>
        <taxon>Ciliophora</taxon>
        <taxon>Postciliodesmatophora</taxon>
        <taxon>Heterotrichea</taxon>
        <taxon>Heterotrichida</taxon>
        <taxon>Stentoridae</taxon>
        <taxon>Stentor</taxon>
    </lineage>
</organism>
<keyword evidence="3 6" id="KW-0805">Transcription regulation</keyword>
<gene>
    <name evidence="6" type="primary">MED10</name>
    <name evidence="7" type="ORF">SteCoe_17801</name>
</gene>
<dbReference type="GO" id="GO:0006357">
    <property type="term" value="P:regulation of transcription by RNA polymerase II"/>
    <property type="evidence" value="ECO:0007669"/>
    <property type="project" value="InterPro"/>
</dbReference>
<evidence type="ECO:0000256" key="2">
    <source>
        <dbReference type="ARBA" id="ARBA00005389"/>
    </source>
</evidence>
<dbReference type="GO" id="GO:0003712">
    <property type="term" value="F:transcription coregulator activity"/>
    <property type="evidence" value="ECO:0007669"/>
    <property type="project" value="InterPro"/>
</dbReference>
<sequence>MENGLRKLLDAVDKAMASAEALKKATAGNDFAIYSSAMDAYTKSLKNMHLYAVTSSQETNELEVPIELLDIVSAGRRTDDYNLKVKESLEDSLKKVKGTAEAYAMLDNELENKYMIN</sequence>
<comment type="subunit">
    <text evidence="6">Component of the Mediator complex.</text>
</comment>
<keyword evidence="8" id="KW-1185">Reference proteome</keyword>